<accession>A0A1W0WCI5</accession>
<dbReference type="Gene3D" id="2.60.220.50">
    <property type="match status" value="1"/>
</dbReference>
<dbReference type="EMBL" id="MTYJ01000135">
    <property type="protein sequence ID" value="OQV12887.1"/>
    <property type="molecule type" value="Genomic_DNA"/>
</dbReference>
<dbReference type="PANTHER" id="PTHR47767">
    <property type="entry name" value="ADHESION G PROTEIN-COUPLED RECEPTOR G7"/>
    <property type="match status" value="1"/>
</dbReference>
<evidence type="ECO:0000313" key="9">
    <source>
        <dbReference type="EMBL" id="OQV12887.1"/>
    </source>
</evidence>
<gene>
    <name evidence="9" type="ORF">BV898_12906</name>
</gene>
<keyword evidence="4 6" id="KW-0472">Membrane</keyword>
<evidence type="ECO:0000313" key="10">
    <source>
        <dbReference type="Proteomes" id="UP000192578"/>
    </source>
</evidence>
<dbReference type="GO" id="GO:0016020">
    <property type="term" value="C:membrane"/>
    <property type="evidence" value="ECO:0007669"/>
    <property type="project" value="UniProtKB-SubCell"/>
</dbReference>
<dbReference type="InterPro" id="IPR000203">
    <property type="entry name" value="GPS"/>
</dbReference>
<dbReference type="InterPro" id="IPR017981">
    <property type="entry name" value="GPCR_2-like_7TM"/>
</dbReference>
<dbReference type="GO" id="GO:0007166">
    <property type="term" value="P:cell surface receptor signaling pathway"/>
    <property type="evidence" value="ECO:0007669"/>
    <property type="project" value="InterPro"/>
</dbReference>
<dbReference type="PROSITE" id="PS50261">
    <property type="entry name" value="G_PROTEIN_RECEP_F2_4"/>
    <property type="match status" value="1"/>
</dbReference>
<dbReference type="Proteomes" id="UP000192578">
    <property type="component" value="Unassembled WGS sequence"/>
</dbReference>
<name>A0A1W0WCI5_HYPEX</name>
<evidence type="ECO:0000256" key="2">
    <source>
        <dbReference type="ARBA" id="ARBA00022692"/>
    </source>
</evidence>
<dbReference type="PROSITE" id="PS50221">
    <property type="entry name" value="GAIN_B"/>
    <property type="match status" value="1"/>
</dbReference>
<keyword evidence="3 6" id="KW-1133">Transmembrane helix</keyword>
<protein>
    <submittedName>
        <fullName evidence="9">Adhesion G-protein coupled receptor G2</fullName>
    </submittedName>
</protein>
<evidence type="ECO:0000259" key="8">
    <source>
        <dbReference type="PROSITE" id="PS50261"/>
    </source>
</evidence>
<dbReference type="OrthoDB" id="10037534at2759"/>
<feature type="transmembrane region" description="Helical" evidence="6">
    <location>
        <begin position="220"/>
        <end position="239"/>
    </location>
</feature>
<dbReference type="Gene3D" id="1.20.1070.10">
    <property type="entry name" value="Rhodopsin 7-helix transmembrane proteins"/>
    <property type="match status" value="1"/>
</dbReference>
<feature type="transmembrane region" description="Helical" evidence="6">
    <location>
        <begin position="182"/>
        <end position="208"/>
    </location>
</feature>
<dbReference type="SMART" id="SM00303">
    <property type="entry name" value="GPS"/>
    <property type="match status" value="1"/>
</dbReference>
<keyword evidence="2 6" id="KW-0812">Transmembrane</keyword>
<dbReference type="AlphaFoldDB" id="A0A1W0WCI5"/>
<dbReference type="PANTHER" id="PTHR47767:SF2">
    <property type="entry name" value="GPS DOMAIN-CONTAINING PROTEIN"/>
    <property type="match status" value="1"/>
</dbReference>
<keyword evidence="5" id="KW-1015">Disulfide bond</keyword>
<feature type="transmembrane region" description="Helical" evidence="6">
    <location>
        <begin position="245"/>
        <end position="267"/>
    </location>
</feature>
<evidence type="ECO:0000256" key="6">
    <source>
        <dbReference type="SAM" id="Phobius"/>
    </source>
</evidence>
<feature type="transmembrane region" description="Helical" evidence="6">
    <location>
        <begin position="274"/>
        <end position="293"/>
    </location>
</feature>
<dbReference type="Pfam" id="PF00002">
    <property type="entry name" value="7tm_2"/>
    <property type="match status" value="1"/>
</dbReference>
<dbReference type="InterPro" id="IPR000832">
    <property type="entry name" value="GPCR_2_secretin-like"/>
</dbReference>
<feature type="transmembrane region" description="Helical" evidence="6">
    <location>
        <begin position="299"/>
        <end position="321"/>
    </location>
</feature>
<comment type="caution">
    <text evidence="9">The sequence shown here is derived from an EMBL/GenBank/DDBJ whole genome shotgun (WGS) entry which is preliminary data.</text>
</comment>
<dbReference type="InterPro" id="IPR057244">
    <property type="entry name" value="GAIN_B"/>
</dbReference>
<dbReference type="GO" id="GO:0004930">
    <property type="term" value="F:G protein-coupled receptor activity"/>
    <property type="evidence" value="ECO:0007669"/>
    <property type="project" value="InterPro"/>
</dbReference>
<proteinExistence type="predicted"/>
<organism evidence="9 10">
    <name type="scientific">Hypsibius exemplaris</name>
    <name type="common">Freshwater tardigrade</name>
    <dbReference type="NCBI Taxonomy" id="2072580"/>
    <lineage>
        <taxon>Eukaryota</taxon>
        <taxon>Metazoa</taxon>
        <taxon>Ecdysozoa</taxon>
        <taxon>Tardigrada</taxon>
        <taxon>Eutardigrada</taxon>
        <taxon>Parachela</taxon>
        <taxon>Hypsibioidea</taxon>
        <taxon>Hypsibiidae</taxon>
        <taxon>Hypsibius</taxon>
    </lineage>
</organism>
<evidence type="ECO:0000256" key="4">
    <source>
        <dbReference type="ARBA" id="ARBA00023136"/>
    </source>
</evidence>
<dbReference type="InterPro" id="IPR053066">
    <property type="entry name" value="ADGR_G7"/>
</dbReference>
<evidence type="ECO:0000256" key="3">
    <source>
        <dbReference type="ARBA" id="ARBA00022989"/>
    </source>
</evidence>
<sequence length="409" mass="44605">MKVDLDPSSGNESFTVNVSNLVVRSFVVPNDTEMTRGSIVGFAAGVEPTDITAVRRDDHVTALKDETSVSITLSESLILALYNLSGASFGPPIMNLKDPVTITALVDHYDPRNNYSCVFWNTTAANGRGTWQEEGCALTNRSNKHFTCHCNHLTSFAILVDFTTKLVTGEPPPFLPAFLDTLTIAALSVSIVGAALTIGLMFLSRHLAKTTDGKKLTKRAFVIISMCAGLLLTYVTFLAGVDKVVPRAGCIAAGCLIHYFFLVTFTWQGVEGFLLYRVFAAGAGAATNGIRFFRLKSSVISWGIPLVIIAIVLIISPEYYVGNNRLTSRRQSSRCWLRNPASFYSAFIAPICLVLLANSIVFVLLIRELSCAKKENIRSTKEKEQLATKLRRAIFLFFSAGTSVAVPHA</sequence>
<keyword evidence="9" id="KW-0675">Receptor</keyword>
<evidence type="ECO:0000259" key="7">
    <source>
        <dbReference type="PROSITE" id="PS50221"/>
    </source>
</evidence>
<feature type="domain" description="G-protein coupled receptors family 2 profile 2" evidence="8">
    <location>
        <begin position="179"/>
        <end position="409"/>
    </location>
</feature>
<keyword evidence="10" id="KW-1185">Reference proteome</keyword>
<evidence type="ECO:0000256" key="5">
    <source>
        <dbReference type="ARBA" id="ARBA00023157"/>
    </source>
</evidence>
<reference evidence="10" key="1">
    <citation type="submission" date="2017-01" db="EMBL/GenBank/DDBJ databases">
        <title>Comparative genomics of anhydrobiosis in the tardigrade Hypsibius dujardini.</title>
        <authorList>
            <person name="Yoshida Y."/>
            <person name="Koutsovoulos G."/>
            <person name="Laetsch D."/>
            <person name="Stevens L."/>
            <person name="Kumar S."/>
            <person name="Horikawa D."/>
            <person name="Ishino K."/>
            <person name="Komine S."/>
            <person name="Tomita M."/>
            <person name="Blaxter M."/>
            <person name="Arakawa K."/>
        </authorList>
    </citation>
    <scope>NUCLEOTIDE SEQUENCE [LARGE SCALE GENOMIC DNA]</scope>
    <source>
        <strain evidence="10">Z151</strain>
    </source>
</reference>
<dbReference type="Pfam" id="PF01825">
    <property type="entry name" value="GPS"/>
    <property type="match status" value="1"/>
</dbReference>
<comment type="subcellular location">
    <subcellularLocation>
        <location evidence="1">Membrane</location>
        <topology evidence="1">Multi-pass membrane protein</topology>
    </subcellularLocation>
</comment>
<dbReference type="InterPro" id="IPR046338">
    <property type="entry name" value="GAIN_dom_sf"/>
</dbReference>
<feature type="domain" description="GAIN-B" evidence="7">
    <location>
        <begin position="12"/>
        <end position="166"/>
    </location>
</feature>
<feature type="transmembrane region" description="Helical" evidence="6">
    <location>
        <begin position="342"/>
        <end position="366"/>
    </location>
</feature>
<evidence type="ECO:0000256" key="1">
    <source>
        <dbReference type="ARBA" id="ARBA00004141"/>
    </source>
</evidence>